<evidence type="ECO:0000313" key="4">
    <source>
        <dbReference type="Proteomes" id="UP000077684"/>
    </source>
</evidence>
<reference evidence="3" key="2">
    <citation type="journal article" date="2019" name="IMA Fungus">
        <title>Genome sequencing and comparison of five Tilletia species to identify candidate genes for the detection of regulated species infecting wheat.</title>
        <authorList>
            <person name="Nguyen H.D.T."/>
            <person name="Sultana T."/>
            <person name="Kesanakurti P."/>
            <person name="Hambleton S."/>
        </authorList>
    </citation>
    <scope>NUCLEOTIDE SEQUENCE</scope>
    <source>
        <strain evidence="3">DAOMC 236426</strain>
    </source>
</reference>
<dbReference type="InterPro" id="IPR046496">
    <property type="entry name" value="DUF6589"/>
</dbReference>
<dbReference type="AlphaFoldDB" id="A0A8X7MUT7"/>
<comment type="caution">
    <text evidence="3">The sequence shown here is derived from an EMBL/GenBank/DDBJ whole genome shotgun (WGS) entry which is preliminary data.</text>
</comment>
<feature type="region of interest" description="Disordered" evidence="1">
    <location>
        <begin position="268"/>
        <end position="299"/>
    </location>
</feature>
<feature type="region of interest" description="Disordered" evidence="1">
    <location>
        <begin position="702"/>
        <end position="738"/>
    </location>
</feature>
<feature type="domain" description="DUF6589" evidence="2">
    <location>
        <begin position="491"/>
        <end position="930"/>
    </location>
</feature>
<feature type="region of interest" description="Disordered" evidence="1">
    <location>
        <begin position="1"/>
        <end position="81"/>
    </location>
</feature>
<dbReference type="Pfam" id="PF20231">
    <property type="entry name" value="DUF6589"/>
    <property type="match status" value="1"/>
</dbReference>
<proteinExistence type="predicted"/>
<organism evidence="3 4">
    <name type="scientific">Tilletia controversa</name>
    <name type="common">dwarf bunt fungus</name>
    <dbReference type="NCBI Taxonomy" id="13291"/>
    <lineage>
        <taxon>Eukaryota</taxon>
        <taxon>Fungi</taxon>
        <taxon>Dikarya</taxon>
        <taxon>Basidiomycota</taxon>
        <taxon>Ustilaginomycotina</taxon>
        <taxon>Exobasidiomycetes</taxon>
        <taxon>Tilletiales</taxon>
        <taxon>Tilletiaceae</taxon>
        <taxon>Tilletia</taxon>
    </lineage>
</organism>
<evidence type="ECO:0000256" key="1">
    <source>
        <dbReference type="SAM" id="MobiDB-lite"/>
    </source>
</evidence>
<evidence type="ECO:0000313" key="3">
    <source>
        <dbReference type="EMBL" id="KAE8249437.1"/>
    </source>
</evidence>
<accession>A0A8X7MUT7</accession>
<feature type="compositionally biased region" description="Basic and acidic residues" evidence="1">
    <location>
        <begin position="279"/>
        <end position="294"/>
    </location>
</feature>
<feature type="compositionally biased region" description="Acidic residues" evidence="1">
    <location>
        <begin position="64"/>
        <end position="74"/>
    </location>
</feature>
<dbReference type="Proteomes" id="UP000077684">
    <property type="component" value="Unassembled WGS sequence"/>
</dbReference>
<evidence type="ECO:0000259" key="2">
    <source>
        <dbReference type="Pfam" id="PF20231"/>
    </source>
</evidence>
<keyword evidence="4" id="KW-1185">Reference proteome</keyword>
<dbReference type="EMBL" id="LWDE02000283">
    <property type="protein sequence ID" value="KAE8249437.1"/>
    <property type="molecule type" value="Genomic_DNA"/>
</dbReference>
<gene>
    <name evidence="3" type="ORF">A4X06_0g3233</name>
</gene>
<protein>
    <recommendedName>
        <fullName evidence="2">DUF6589 domain-containing protein</fullName>
    </recommendedName>
</protein>
<name>A0A8X7MUT7_9BASI</name>
<reference evidence="3" key="1">
    <citation type="submission" date="2016-04" db="EMBL/GenBank/DDBJ databases">
        <authorList>
            <person name="Nguyen H.D."/>
            <person name="Samba Siva P."/>
            <person name="Cullis J."/>
            <person name="Levesque C.A."/>
            <person name="Hambleton S."/>
        </authorList>
    </citation>
    <scope>NUCLEOTIDE SEQUENCE</scope>
    <source>
        <strain evidence="3">DAOMC 236426</strain>
    </source>
</reference>
<sequence>MSQASHTGQRAGFQNPPSPSFEPIRSQDGEIWTFDSRDVGSGTESSSSSSSSECHQAQDGNWLDSDEEMADDPDQLSSRRRLQNPDIKHFFKYLDDRNISCGTLIRNLFDVDASRYFPEVRNLLQVHVKPFFHSQSAYAFVAASEGAKKVALGSVVDEIKREGKRAARMPEIRRPPSMDRAEDIRTYRFADAMDDIARTMPFTKAVIAAIATSSEDEEEAPSADLVAVAQSLADLPRSSTPPPVERKADVDISATALDQMREAWEDVEDIEEDSNQNAEDGRDDLSQQEPDKPKAVKGATVLRRGSRSPNIICTAATLSLLFSRHQRNSRFALTLSLFLFASRTPRRVIEVLSRLGMCVSYMTVLRIVNDLSRKAQKQARSALLDKTKIHVFGYDNINWQQKVNNVGTGHTTSMKAATHGTIYEVDPSTKLHEGPIHPVCHPQVFKDLFGEDMPHPTTTPTSLVAPEDPALMLKLRRKRDQMRKQALPAQLQPADILLGDEDDEHIVLAILSHVRKEFLQRHSSIKFDPEKQPIPEPPQVWPQMLRKTKVIPLPVLDVDEGTTKGNLEVFKQYFRFQLQIPDSFWRENVLFTSADVYSVEKLKTGQKGRQLDRSSQEFDRFSAQHPLAAPWHLMYAYMRCLFSTYGGSKENASFISFRHLSERNGFRHLLSIPHNFHDGNRFLHFWFSAASVSVVANALRKHRQPPEENDGQQDEPAPARRAGTQRPEEAVCPSTGLQECEHPKDEFDDLDYETFMRISEEAVRNMIGTGSSDMVDEHEHQDDFALQSRLMLLDIGLFIELQHAIKNGDPGRMLVVIKQLVPRFQASGQHNYVAELLDILVTIRYELPPPLRAVMLSSFLVNPKGKPDTFTPIDHVQENFVFELKNSWPVGGTTKSLQYKSVIGSLLEVLSNLKMGFWKDLGISGQNQEHSDKKRNATIDSLRIDFDRYAVFEWDQAGRSCDTFEVLRGDTVKEKKDRLRKQGRPVGRVRQLKNVACDMFKTGMLALEGKTSATGTFQRWVRRRAAAMNKEGAASITIDDQDAVDIPDDDDDDVVDGEPFGISVVSGNVDEFEELGDDNGI</sequence>